<dbReference type="PANTHER" id="PTHR13009:SF22">
    <property type="entry name" value="LD43819P"/>
    <property type="match status" value="1"/>
</dbReference>
<comment type="similarity">
    <text evidence="1">Belongs to the AHA1 family.</text>
</comment>
<evidence type="ECO:0000313" key="5">
    <source>
        <dbReference type="EMBL" id="CAD8451409.1"/>
    </source>
</evidence>
<dbReference type="InterPro" id="IPR036338">
    <property type="entry name" value="Aha1"/>
</dbReference>
<dbReference type="GO" id="GO:0001671">
    <property type="term" value="F:ATPase activator activity"/>
    <property type="evidence" value="ECO:0007669"/>
    <property type="project" value="InterPro"/>
</dbReference>
<feature type="region of interest" description="Disordered" evidence="2">
    <location>
        <begin position="1"/>
        <end position="46"/>
    </location>
</feature>
<dbReference type="GO" id="GO:0005829">
    <property type="term" value="C:cytosol"/>
    <property type="evidence" value="ECO:0007669"/>
    <property type="project" value="TreeGrafter"/>
</dbReference>
<dbReference type="InterPro" id="IPR015310">
    <property type="entry name" value="AHSA1-like_N"/>
</dbReference>
<dbReference type="AlphaFoldDB" id="A0A6U0EDN7"/>
<reference evidence="4" key="1">
    <citation type="submission" date="2021-01" db="EMBL/GenBank/DDBJ databases">
        <authorList>
            <person name="Corre E."/>
            <person name="Pelletier E."/>
            <person name="Niang G."/>
            <person name="Scheremetjew M."/>
            <person name="Finn R."/>
            <person name="Kale V."/>
            <person name="Holt S."/>
            <person name="Cochrane G."/>
            <person name="Meng A."/>
            <person name="Brown T."/>
            <person name="Cohen L."/>
        </authorList>
    </citation>
    <scope>NUCLEOTIDE SEQUENCE</scope>
    <source>
        <strain evidence="4">CCAC1681</strain>
    </source>
</reference>
<evidence type="ECO:0000256" key="2">
    <source>
        <dbReference type="SAM" id="MobiDB-lite"/>
    </source>
</evidence>
<protein>
    <recommendedName>
        <fullName evidence="3">Activator of Hsp90 ATPase AHSA1-like N-terminal domain-containing protein</fullName>
    </recommendedName>
</protein>
<dbReference type="SUPFAM" id="SSF103111">
    <property type="entry name" value="Activator of Hsp90 ATPase, Aha1"/>
    <property type="match status" value="1"/>
</dbReference>
<dbReference type="Pfam" id="PF09229">
    <property type="entry name" value="Aha1_N"/>
    <property type="match status" value="1"/>
</dbReference>
<dbReference type="GO" id="GO:0051087">
    <property type="term" value="F:protein-folding chaperone binding"/>
    <property type="evidence" value="ECO:0007669"/>
    <property type="project" value="InterPro"/>
</dbReference>
<dbReference type="Gene3D" id="3.15.10.20">
    <property type="entry name" value="Activator of Hsp90 ATPase Aha1, N-terminal domain"/>
    <property type="match status" value="1"/>
</dbReference>
<evidence type="ECO:0000256" key="1">
    <source>
        <dbReference type="ARBA" id="ARBA00006817"/>
    </source>
</evidence>
<dbReference type="EMBL" id="HBEN01014592">
    <property type="protein sequence ID" value="CAD8451407.1"/>
    <property type="molecule type" value="Transcribed_RNA"/>
</dbReference>
<sequence>MASVKNSNADDGKKASESSTKTSGGGGYHYFHDQANRGTAPAAKPVRLSEAEAAALSLKLEGSGGSGLSSWNTAGTWEERTHTKWAEKRISELLVTGDAIAETDVARVLLTSAKKIEGDATVVMVRGKPRHGFDFSLTLTFECVFKEKSKEDVTDDDDGTDEAFTTIKGTVKVPEASRDVLEDENVDFVCDVDEKKQERRSKEALAVSLVKKSLEPVLLRAFGVLDAELKLRAES</sequence>
<evidence type="ECO:0000259" key="3">
    <source>
        <dbReference type="SMART" id="SM01000"/>
    </source>
</evidence>
<dbReference type="PANTHER" id="PTHR13009">
    <property type="entry name" value="HEAT SHOCK PROTEIN 90 HSP90 CO-CHAPERONE AHA-1"/>
    <property type="match status" value="1"/>
</dbReference>
<evidence type="ECO:0000313" key="4">
    <source>
        <dbReference type="EMBL" id="CAD8451407.1"/>
    </source>
</evidence>
<dbReference type="GO" id="GO:0006457">
    <property type="term" value="P:protein folding"/>
    <property type="evidence" value="ECO:0007669"/>
    <property type="project" value="TreeGrafter"/>
</dbReference>
<organism evidence="4">
    <name type="scientific">Micromonas pusilla</name>
    <name type="common">Picoplanktonic green alga</name>
    <name type="synonym">Chromulina pusilla</name>
    <dbReference type="NCBI Taxonomy" id="38833"/>
    <lineage>
        <taxon>Eukaryota</taxon>
        <taxon>Viridiplantae</taxon>
        <taxon>Chlorophyta</taxon>
        <taxon>Mamiellophyceae</taxon>
        <taxon>Mamiellales</taxon>
        <taxon>Mamiellaceae</taxon>
        <taxon>Micromonas</taxon>
    </lineage>
</organism>
<dbReference type="SMART" id="SM01000">
    <property type="entry name" value="Aha1_N"/>
    <property type="match status" value="1"/>
</dbReference>
<accession>A0A6U0EDN7</accession>
<gene>
    <name evidence="4" type="ORF">MSP1401_LOCUS12180</name>
    <name evidence="5" type="ORF">MSP1401_LOCUS12181</name>
</gene>
<name>A0A6U0EDN7_MICPS</name>
<feature type="domain" description="Activator of Hsp90 ATPase AHSA1-like N-terminal" evidence="3">
    <location>
        <begin position="79"/>
        <end position="230"/>
    </location>
</feature>
<dbReference type="EMBL" id="HBEN01014593">
    <property type="protein sequence ID" value="CAD8451409.1"/>
    <property type="molecule type" value="Transcribed_RNA"/>
</dbReference>
<proteinExistence type="inferred from homology"/>